<protein>
    <recommendedName>
        <fullName evidence="1">biotin carboxylase</fullName>
        <ecNumber evidence="1">6.3.4.14</ecNumber>
    </recommendedName>
</protein>
<evidence type="ECO:0000256" key="3">
    <source>
        <dbReference type="ARBA" id="ARBA00022741"/>
    </source>
</evidence>
<feature type="domain" description="Biotin carboxylation" evidence="9">
    <location>
        <begin position="1"/>
        <end position="454"/>
    </location>
</feature>
<reference evidence="10" key="1">
    <citation type="journal article" name="DNA Res.">
        <title>The physiological potential of anammox bacteria as revealed by their core genome structure.</title>
        <authorList>
            <person name="Okubo T."/>
            <person name="Toyoda A."/>
            <person name="Fukuhara K."/>
            <person name="Uchiyama I."/>
            <person name="Harigaya Y."/>
            <person name="Kuroiwa M."/>
            <person name="Suzuki T."/>
            <person name="Murakami Y."/>
            <person name="Suwa Y."/>
            <person name="Takami H."/>
        </authorList>
    </citation>
    <scope>NUCLEOTIDE SEQUENCE</scope>
    <source>
        <strain evidence="10">317325-2</strain>
    </source>
</reference>
<gene>
    <name evidence="10" type="ORF">NPRO_00540</name>
</gene>
<feature type="domain" description="ATP-grasp" evidence="8">
    <location>
        <begin position="120"/>
        <end position="320"/>
    </location>
</feature>
<keyword evidence="4 6" id="KW-0067">ATP-binding</keyword>
<feature type="region of interest" description="Disordered" evidence="7">
    <location>
        <begin position="473"/>
        <end position="501"/>
    </location>
</feature>
<dbReference type="PANTHER" id="PTHR18866:SF33">
    <property type="entry name" value="METHYLCROTONOYL-COA CARBOXYLASE SUBUNIT ALPHA, MITOCHONDRIAL-RELATED"/>
    <property type="match status" value="1"/>
</dbReference>
<dbReference type="SMART" id="SM00878">
    <property type="entry name" value="Biotin_carb_C"/>
    <property type="match status" value="1"/>
</dbReference>
<keyword evidence="5" id="KW-0092">Biotin</keyword>
<dbReference type="PROSITE" id="PS50975">
    <property type="entry name" value="ATP_GRASP"/>
    <property type="match status" value="1"/>
</dbReference>
<dbReference type="SUPFAM" id="SSF56059">
    <property type="entry name" value="Glutathione synthetase ATP-binding domain-like"/>
    <property type="match status" value="1"/>
</dbReference>
<proteinExistence type="predicted"/>
<evidence type="ECO:0000256" key="6">
    <source>
        <dbReference type="PROSITE-ProRule" id="PRU00409"/>
    </source>
</evidence>
<dbReference type="InterPro" id="IPR050856">
    <property type="entry name" value="Biotin_carboxylase_complex"/>
</dbReference>
<dbReference type="PROSITE" id="PS00867">
    <property type="entry name" value="CPSASE_2"/>
    <property type="match status" value="1"/>
</dbReference>
<evidence type="ECO:0000256" key="7">
    <source>
        <dbReference type="SAM" id="MobiDB-lite"/>
    </source>
</evidence>
<dbReference type="SUPFAM" id="SSF52440">
    <property type="entry name" value="PreATP-grasp domain"/>
    <property type="match status" value="1"/>
</dbReference>
<evidence type="ECO:0000313" key="11">
    <source>
        <dbReference type="Proteomes" id="UP000662873"/>
    </source>
</evidence>
<dbReference type="InterPro" id="IPR011761">
    <property type="entry name" value="ATP-grasp"/>
</dbReference>
<dbReference type="EMBL" id="AP021858">
    <property type="protein sequence ID" value="BBO22459.1"/>
    <property type="molecule type" value="Genomic_DNA"/>
</dbReference>
<dbReference type="Proteomes" id="UP000662873">
    <property type="component" value="Chromosome"/>
</dbReference>
<dbReference type="GO" id="GO:0005524">
    <property type="term" value="F:ATP binding"/>
    <property type="evidence" value="ECO:0007669"/>
    <property type="project" value="UniProtKB-UniRule"/>
</dbReference>
<evidence type="ECO:0000259" key="8">
    <source>
        <dbReference type="PROSITE" id="PS50975"/>
    </source>
</evidence>
<accession>A0A809R4K7</accession>
<evidence type="ECO:0000313" key="10">
    <source>
        <dbReference type="EMBL" id="BBO22459.1"/>
    </source>
</evidence>
<dbReference type="FunFam" id="3.30.1490.20:FF:000003">
    <property type="entry name" value="acetyl-CoA carboxylase isoform X1"/>
    <property type="match status" value="1"/>
</dbReference>
<dbReference type="KEGG" id="npy:NPRO_00540"/>
<evidence type="ECO:0000256" key="2">
    <source>
        <dbReference type="ARBA" id="ARBA00022598"/>
    </source>
</evidence>
<evidence type="ECO:0000256" key="5">
    <source>
        <dbReference type="ARBA" id="ARBA00023267"/>
    </source>
</evidence>
<dbReference type="InterPro" id="IPR005481">
    <property type="entry name" value="BC-like_N"/>
</dbReference>
<dbReference type="GO" id="GO:0046872">
    <property type="term" value="F:metal ion binding"/>
    <property type="evidence" value="ECO:0007669"/>
    <property type="project" value="InterPro"/>
</dbReference>
<name>A0A809R4K7_9BACT</name>
<dbReference type="PANTHER" id="PTHR18866">
    <property type="entry name" value="CARBOXYLASE:PYRUVATE/ACETYL-COA/PROPIONYL-COA CARBOXYLASE"/>
    <property type="match status" value="1"/>
</dbReference>
<evidence type="ECO:0000259" key="9">
    <source>
        <dbReference type="PROSITE" id="PS50979"/>
    </source>
</evidence>
<dbReference type="AlphaFoldDB" id="A0A809R4K7"/>
<dbReference type="EC" id="6.3.4.14" evidence="1"/>
<dbReference type="Pfam" id="PF02785">
    <property type="entry name" value="Biotin_carb_C"/>
    <property type="match status" value="1"/>
</dbReference>
<dbReference type="PROSITE" id="PS00866">
    <property type="entry name" value="CPSASE_1"/>
    <property type="match status" value="1"/>
</dbReference>
<dbReference type="InterPro" id="IPR005479">
    <property type="entry name" value="CPAse_ATP-bd"/>
</dbReference>
<dbReference type="PROSITE" id="PS50979">
    <property type="entry name" value="BC"/>
    <property type="match status" value="1"/>
</dbReference>
<evidence type="ECO:0000256" key="1">
    <source>
        <dbReference type="ARBA" id="ARBA00013263"/>
    </source>
</evidence>
<dbReference type="Pfam" id="PF02786">
    <property type="entry name" value="CPSase_L_D2"/>
    <property type="match status" value="1"/>
</dbReference>
<sequence length="501" mass="54206">MIRKLLIANRGEIAVRVIRAARELGIRTVAVFSDADAGTPFALLADESRYLGPPEPRSSYLDIDKIVAVANEVGADAIHPGYGFLSERPEFARACEQAGFVFVGPTSEAMRQLGSKLDAKRLAVANGVPIAPSFFDHGASDEDLKAAAGSIGYPVLLKAAEGGGGRGMRVVETPEDFDSSLRLAREEARNAFGDDTMIVEKLIEKPRHVEVQVLADRSGRVAALFERECSIQRRHQKLIEESPSPAVEAKEGLWERLRDDAIKLVRAVGYTNAGTVEFMIDEASGQHFFLEVNARIQVEHPVTEAVTGVDLVQWQLRIAAGEELALSPLLMAGDRSALVGHAIEARVVAEAPEKGFLPSTGRIVGWLPPAGAFVRVESGLQAGCEVTRFYDSLIAKVIAHGANREEARLRLIHALEDFHILGVRTNIEYTLDVLRHSGFVSGQFDTGFLGVKFAEWQRSGETPPELGALVAAATSPSVQGAPSSRPSRSWDSSDGFRNARA</sequence>
<dbReference type="InterPro" id="IPR005482">
    <property type="entry name" value="Biotin_COase_C"/>
</dbReference>
<feature type="compositionally biased region" description="Low complexity" evidence="7">
    <location>
        <begin position="482"/>
        <end position="493"/>
    </location>
</feature>
<dbReference type="Pfam" id="PF00289">
    <property type="entry name" value="Biotin_carb_N"/>
    <property type="match status" value="1"/>
</dbReference>
<dbReference type="Gene3D" id="3.30.470.20">
    <property type="entry name" value="ATP-grasp fold, B domain"/>
    <property type="match status" value="1"/>
</dbReference>
<dbReference type="InterPro" id="IPR016185">
    <property type="entry name" value="PreATP-grasp_dom_sf"/>
</dbReference>
<dbReference type="InterPro" id="IPR011764">
    <property type="entry name" value="Biotin_carboxylation_dom"/>
</dbReference>
<organism evidence="10 11">
    <name type="scientific">Candidatus Nitrosymbiomonas proteolyticus</name>
    <dbReference type="NCBI Taxonomy" id="2608984"/>
    <lineage>
        <taxon>Bacteria</taxon>
        <taxon>Bacillati</taxon>
        <taxon>Armatimonadota</taxon>
        <taxon>Armatimonadota incertae sedis</taxon>
        <taxon>Candidatus Nitrosymbiomonas</taxon>
    </lineage>
</organism>
<dbReference type="FunFam" id="3.40.50.20:FF:000010">
    <property type="entry name" value="Propionyl-CoA carboxylase subunit alpha"/>
    <property type="match status" value="1"/>
</dbReference>
<evidence type="ECO:0000256" key="4">
    <source>
        <dbReference type="ARBA" id="ARBA00022840"/>
    </source>
</evidence>
<keyword evidence="2" id="KW-0436">Ligase</keyword>
<keyword evidence="3 6" id="KW-0547">Nucleotide-binding</keyword>
<dbReference type="GO" id="GO:0004075">
    <property type="term" value="F:biotin carboxylase activity"/>
    <property type="evidence" value="ECO:0007669"/>
    <property type="project" value="UniProtKB-EC"/>
</dbReference>
<dbReference type="InterPro" id="IPR011054">
    <property type="entry name" value="Rudment_hybrid_motif"/>
</dbReference>
<dbReference type="SUPFAM" id="SSF51246">
    <property type="entry name" value="Rudiment single hybrid motif"/>
    <property type="match status" value="1"/>
</dbReference>